<evidence type="ECO:0000313" key="2">
    <source>
        <dbReference type="Proteomes" id="UP000004892"/>
    </source>
</evidence>
<dbReference type="AlphaFoldDB" id="H1DLE5"/>
<dbReference type="Proteomes" id="UP000004892">
    <property type="component" value="Unassembled WGS sequence"/>
</dbReference>
<gene>
    <name evidence="1" type="ORF">HMPREF9449_03081</name>
</gene>
<evidence type="ECO:0000313" key="1">
    <source>
        <dbReference type="EMBL" id="EHP44973.1"/>
    </source>
</evidence>
<proteinExistence type="predicted"/>
<reference evidence="1 2" key="1">
    <citation type="submission" date="2012-01" db="EMBL/GenBank/DDBJ databases">
        <title>The Genome Sequence of Odoribacter laneus YIT 12061.</title>
        <authorList>
            <consortium name="The Broad Institute Genome Sequencing Platform"/>
            <person name="Earl A."/>
            <person name="Ward D."/>
            <person name="Feldgarden M."/>
            <person name="Gevers D."/>
            <person name="Morotomi M."/>
            <person name="Young S.K."/>
            <person name="Zeng Q."/>
            <person name="Gargeya S."/>
            <person name="Fitzgerald M."/>
            <person name="Haas B."/>
            <person name="Abouelleil A."/>
            <person name="Alvarado L."/>
            <person name="Arachchi H.M."/>
            <person name="Berlin A."/>
            <person name="Chapman S.B."/>
            <person name="Gearin G."/>
            <person name="Goldberg J."/>
            <person name="Griggs A."/>
            <person name="Gujja S."/>
            <person name="Hansen M."/>
            <person name="Heiman D."/>
            <person name="Howarth C."/>
            <person name="Larimer J."/>
            <person name="Lui A."/>
            <person name="MacDonald P.J.P."/>
            <person name="McCowen C."/>
            <person name="Montmayeur A."/>
            <person name="Murphy C."/>
            <person name="Neiman D."/>
            <person name="Pearson M."/>
            <person name="Priest M."/>
            <person name="Roberts A."/>
            <person name="Saif S."/>
            <person name="Shea T."/>
            <person name="Sisk P."/>
            <person name="Stolte C."/>
            <person name="Sykes S."/>
            <person name="Wortman J."/>
            <person name="Nusbaum C."/>
            <person name="Birren B."/>
        </authorList>
    </citation>
    <scope>NUCLEOTIDE SEQUENCE [LARGE SCALE GENOMIC DNA]</scope>
    <source>
        <strain evidence="1 2">YIT 12061</strain>
    </source>
</reference>
<sequence>MQPISTGYGISCNNCVYFIKMNNIFNISIYADRLEK</sequence>
<protein>
    <submittedName>
        <fullName evidence="1">Uncharacterized protein</fullName>
    </submittedName>
</protein>
<keyword evidence="2" id="KW-1185">Reference proteome</keyword>
<dbReference type="STRING" id="742817.HMPREF9449_03081"/>
<accession>H1DLE5</accession>
<dbReference type="EMBL" id="ADMC01000038">
    <property type="protein sequence ID" value="EHP44973.1"/>
    <property type="molecule type" value="Genomic_DNA"/>
</dbReference>
<comment type="caution">
    <text evidence="1">The sequence shown here is derived from an EMBL/GenBank/DDBJ whole genome shotgun (WGS) entry which is preliminary data.</text>
</comment>
<organism evidence="1 2">
    <name type="scientific">Odoribacter laneus YIT 12061</name>
    <dbReference type="NCBI Taxonomy" id="742817"/>
    <lineage>
        <taxon>Bacteria</taxon>
        <taxon>Pseudomonadati</taxon>
        <taxon>Bacteroidota</taxon>
        <taxon>Bacteroidia</taxon>
        <taxon>Bacteroidales</taxon>
        <taxon>Odoribacteraceae</taxon>
        <taxon>Odoribacter</taxon>
    </lineage>
</organism>
<name>H1DLE5_9BACT</name>
<dbReference type="HOGENOM" id="CLU_3357355_0_0_10"/>